<dbReference type="GO" id="GO:0005737">
    <property type="term" value="C:cytoplasm"/>
    <property type="evidence" value="ECO:0007669"/>
    <property type="project" value="UniProtKB-SubCell"/>
</dbReference>
<dbReference type="CDD" id="cd00160">
    <property type="entry name" value="RhoGEF"/>
    <property type="match status" value="1"/>
</dbReference>
<evidence type="ECO:0000256" key="8">
    <source>
        <dbReference type="ARBA" id="ARBA00023054"/>
    </source>
</evidence>
<evidence type="ECO:0000256" key="1">
    <source>
        <dbReference type="ARBA" id="ARBA00004496"/>
    </source>
</evidence>
<keyword evidence="14" id="KW-1185">Reference proteome</keyword>
<feature type="domain" description="DH" evidence="11">
    <location>
        <begin position="945"/>
        <end position="1142"/>
    </location>
</feature>
<dbReference type="PANTHER" id="PTHR13944:SF22">
    <property type="entry name" value="RHO GUANINE NUCLEOTIDE EXCHANGE FACTOR 28"/>
    <property type="match status" value="1"/>
</dbReference>
<feature type="region of interest" description="Disordered" evidence="9">
    <location>
        <begin position="1421"/>
        <end position="1443"/>
    </location>
</feature>
<dbReference type="InterPro" id="IPR011993">
    <property type="entry name" value="PH-like_dom_sf"/>
</dbReference>
<dbReference type="SMART" id="SM00233">
    <property type="entry name" value="PH"/>
    <property type="match status" value="1"/>
</dbReference>
<evidence type="ECO:0000256" key="4">
    <source>
        <dbReference type="ARBA" id="ARBA00022658"/>
    </source>
</evidence>
<feature type="region of interest" description="Disordered" evidence="9">
    <location>
        <begin position="653"/>
        <end position="679"/>
    </location>
</feature>
<feature type="compositionally biased region" description="Polar residues" evidence="9">
    <location>
        <begin position="1733"/>
        <end position="1755"/>
    </location>
</feature>
<feature type="compositionally biased region" description="Basic and acidic residues" evidence="9">
    <location>
        <begin position="1293"/>
        <end position="1307"/>
    </location>
</feature>
<feature type="domain" description="PH" evidence="10">
    <location>
        <begin position="1184"/>
        <end position="1285"/>
    </location>
</feature>
<feature type="compositionally biased region" description="Basic and acidic residues" evidence="9">
    <location>
        <begin position="1606"/>
        <end position="1621"/>
    </location>
</feature>
<feature type="region of interest" description="Disordered" evidence="9">
    <location>
        <begin position="824"/>
        <end position="878"/>
    </location>
</feature>
<feature type="compositionally biased region" description="Low complexity" evidence="9">
    <location>
        <begin position="595"/>
        <end position="605"/>
    </location>
</feature>
<feature type="region of interest" description="Disordered" evidence="9">
    <location>
        <begin position="727"/>
        <end position="752"/>
    </location>
</feature>
<dbReference type="SMART" id="SM00325">
    <property type="entry name" value="RhoGEF"/>
    <property type="match status" value="1"/>
</dbReference>
<dbReference type="Gene3D" id="1.20.900.10">
    <property type="entry name" value="Dbl homology (DH) domain"/>
    <property type="match status" value="1"/>
</dbReference>
<feature type="compositionally biased region" description="Polar residues" evidence="9">
    <location>
        <begin position="467"/>
        <end position="488"/>
    </location>
</feature>
<keyword evidence="3" id="KW-0597">Phosphoprotein</keyword>
<accession>A0AAY4AK73</accession>
<dbReference type="Gene3D" id="2.30.29.30">
    <property type="entry name" value="Pleckstrin-homology domain (PH domain)/Phosphotyrosine-binding domain (PTB)"/>
    <property type="match status" value="1"/>
</dbReference>
<keyword evidence="8" id="KW-0175">Coiled coil</keyword>
<feature type="compositionally biased region" description="Low complexity" evidence="9">
    <location>
        <begin position="848"/>
        <end position="860"/>
    </location>
</feature>
<dbReference type="GeneTree" id="ENSGT00940000155831"/>
<dbReference type="Gene3D" id="1.25.40.20">
    <property type="entry name" value="Ankyrin repeat-containing domain"/>
    <property type="match status" value="1"/>
</dbReference>
<feature type="region of interest" description="Disordered" evidence="9">
    <location>
        <begin position="567"/>
        <end position="616"/>
    </location>
</feature>
<name>A0AAY4AK73_9TELE</name>
<evidence type="ECO:0008006" key="15">
    <source>
        <dbReference type="Google" id="ProtNLM"/>
    </source>
</evidence>
<keyword evidence="5" id="KW-0479">Metal-binding</keyword>
<evidence type="ECO:0000259" key="10">
    <source>
        <dbReference type="PROSITE" id="PS50003"/>
    </source>
</evidence>
<feature type="region of interest" description="Disordered" evidence="9">
    <location>
        <begin position="139"/>
        <end position="164"/>
    </location>
</feature>
<dbReference type="FunFam" id="2.30.29.30:FF:000021">
    <property type="entry name" value="Rho guanine nucleotide exchange factor 2"/>
    <property type="match status" value="1"/>
</dbReference>
<dbReference type="PANTHER" id="PTHR13944">
    <property type="entry name" value="AGAP007712-PA"/>
    <property type="match status" value="1"/>
</dbReference>
<dbReference type="Proteomes" id="UP000694580">
    <property type="component" value="Chromosome 3"/>
</dbReference>
<dbReference type="InterPro" id="IPR002219">
    <property type="entry name" value="PKC_DAG/PE"/>
</dbReference>
<dbReference type="InterPro" id="IPR046349">
    <property type="entry name" value="C1-like_sf"/>
</dbReference>
<reference evidence="13" key="3">
    <citation type="submission" date="2025-09" db="UniProtKB">
        <authorList>
            <consortium name="Ensembl"/>
        </authorList>
    </citation>
    <scope>IDENTIFICATION</scope>
</reference>
<dbReference type="SUPFAM" id="SSF57889">
    <property type="entry name" value="Cysteine-rich domain"/>
    <property type="match status" value="1"/>
</dbReference>
<feature type="region of interest" description="Disordered" evidence="9">
    <location>
        <begin position="1285"/>
        <end position="1307"/>
    </location>
</feature>
<sequence length="1801" mass="201014">MELSRREVPVYGQVETCVLQQEPDHVPEGCEYYVALEGSTLGHVTSAQSSADGKLLHFTIPGHNQAESVSVTLFRCVGTNEGVEVAPLTTSGTLSLEYVRDGPQEAAELLMSAPDLLNSCSYMDILGKLTQEEAHQNIQHNTGDGAGAEPSKQEGMEAHCDSCSTQSDGEQCAAEKVYGEGETSADTACTEYEIKPPSASDLCRMDELLTLALSNMDFPHDWNGLGKQKVEELEPRERPLHVAVRLGLPRLCQFLLQQRDGGKVMTLPNEDGVTPLELAERRGDQALLRALTTSPDPSGVPSATLSPVWDDDSSVLRFCSVSGTLALTTKHSSDADIRSSVLLYRERVKEHATVTQIAEPTEVKLGVDEEKEEPGPLHNYEELHNPLPNEKHFLDSVFEDQLVLSLDEDDDLTPFSSEKNCFTQASSRATLTHSTASAAARLTALLNGKSQTDGHAMKCSIAGVTSDSSATDSGAWSSAEEVTTQPGATDTPPPNEEGKLFSSPAVSPLSLSPADMALARLLHCSRTELSNQGETSPSGSCELSPSLVALEVDSEEEGDAVLMKTLVPQHNSDPSGDEKDRFDPTLDLPCTRTLSSSSAPCPTSSQNASDQGVRLRSYSYSSPKISLLPSRFSRDTQPPAPEVVQEQRAFSLTEQPQEKRELKFRRRAQSAEDESSVELADSLQHLTLSEFLKEIEEEEWDKYITPPKTESEKYKVSRTFSFLKSRMSSTRNKNKGKGKDREGKDRQVNGHHFSSGPCTGPLVCLVCDKPVTGKDLLFCSNCTLTVHKGCRDSATPCLKKSQDKYSLTKSRTASLPQNFTVRESSTAPIIPTSPSLPVMPSRDRRDVSSLSSPISRSVPSGTERRLSESPEGDAGSSFWKNHNLAEEILQAAESSTSTDSSIMEDTVDSPLQSELRVDSADLQAESWSLAMDRHFCKSKDKHVIKRQDVIYELMQTELHHMQTLTVMAEIFRRGMREEVQLDAEAIDRIFPCLDELLPLHRDFLSAMRERRHGSVCQDGDRNYIIQHIGDILLQQFASDNAEKMKQVYGQFCSRHNEAVSFFKELQQQNKKFQQFIRQQSSNSLVRRREIPECILLVTQRITKYPVLLERILQHTPDDTEEHFSISRALLSIREVIVAVDQWVSRYEQEQKLQEVLNRMENKNTAKLKNGHTFRKQDIQSGGRMLMHQGLVLWKTATGRLKDVLALLLTDTLVFLQEKDQKYLFAAVDQKPPVISLQKLIVREVANEERGMFLISASVGPEMYEVHTASKEERNTWMRLIREAVESCPEEDEGHTSESEEERRNSEARVQKIHHLQELLMNQDQQICSNLEEKLQIYAELSSLPCGGGRGLEPRLLVRPHLEEVPLAADLLSAALREVENLKAMLASCSNPARLKQGSSLELTPPGSPGVGAGSEVELCISENEPPPTQIPERITESSGEDDFNLQDLSPLPATDTSNVNLTVSESVQSLTQLLYSLQAAVMIQDSCYEVQKLLLSDSRSTPSSHRVRQLPGGPRGNALQEQERQREAERRREELADVARLQVHLVHERLRWERECHARQLQQEELESRLALRERDCHLEAQRLQHEREELDEQLQEYQQSLERLREGQRTVERDRERLETQQRQLDNWRHSRQRSLPAMVIPLDGHQDGGHGLTDDSSVFVNEAALHTPSLNNRHLHNLHQHHLPHLHNMHPRSSSVGRSTSPNAHNSINALLVRSNHRHPSNPESHLQPHSGLTTYTPPTAGQGAEWTNNVLGSNIYMREPWPSGTTHPVTGDGPLQPHSYTMETEAGEDGGEENIVYL</sequence>
<feature type="compositionally biased region" description="Basic and acidic residues" evidence="9">
    <location>
        <begin position="151"/>
        <end position="160"/>
    </location>
</feature>
<dbReference type="InterPro" id="IPR035899">
    <property type="entry name" value="DBL_dom_sf"/>
</dbReference>
<comment type="subcellular location">
    <subcellularLocation>
        <location evidence="1">Cytoplasm</location>
    </subcellularLocation>
</comment>
<evidence type="ECO:0000259" key="12">
    <source>
        <dbReference type="PROSITE" id="PS50081"/>
    </source>
</evidence>
<organism evidence="13 14">
    <name type="scientific">Denticeps clupeoides</name>
    <name type="common">denticle herring</name>
    <dbReference type="NCBI Taxonomy" id="299321"/>
    <lineage>
        <taxon>Eukaryota</taxon>
        <taxon>Metazoa</taxon>
        <taxon>Chordata</taxon>
        <taxon>Craniata</taxon>
        <taxon>Vertebrata</taxon>
        <taxon>Euteleostomi</taxon>
        <taxon>Actinopterygii</taxon>
        <taxon>Neopterygii</taxon>
        <taxon>Teleostei</taxon>
        <taxon>Clupei</taxon>
        <taxon>Clupeiformes</taxon>
        <taxon>Denticipitoidei</taxon>
        <taxon>Denticipitidae</taxon>
        <taxon>Denticeps</taxon>
    </lineage>
</organism>
<dbReference type="InterPro" id="IPR037819">
    <property type="entry name" value="ARHGEF28_PH"/>
</dbReference>
<dbReference type="InterPro" id="IPR000219">
    <property type="entry name" value="DH_dom"/>
</dbReference>
<dbReference type="Pfam" id="PF00621">
    <property type="entry name" value="RhoGEF"/>
    <property type="match status" value="1"/>
</dbReference>
<evidence type="ECO:0000256" key="3">
    <source>
        <dbReference type="ARBA" id="ARBA00022553"/>
    </source>
</evidence>
<dbReference type="InterPro" id="IPR036770">
    <property type="entry name" value="Ankyrin_rpt-contain_sf"/>
</dbReference>
<dbReference type="InterPro" id="IPR041020">
    <property type="entry name" value="PH_16"/>
</dbReference>
<keyword evidence="2" id="KW-0963">Cytoplasm</keyword>
<dbReference type="GO" id="GO:0005085">
    <property type="term" value="F:guanyl-nucleotide exchange factor activity"/>
    <property type="evidence" value="ECO:0007669"/>
    <property type="project" value="UniProtKB-KW"/>
</dbReference>
<evidence type="ECO:0000259" key="11">
    <source>
        <dbReference type="PROSITE" id="PS50010"/>
    </source>
</evidence>
<dbReference type="CDD" id="cd20876">
    <property type="entry name" value="C1_p190RhoGEF"/>
    <property type="match status" value="1"/>
</dbReference>
<proteinExistence type="predicted"/>
<reference evidence="13 14" key="1">
    <citation type="submission" date="2020-06" db="EMBL/GenBank/DDBJ databases">
        <authorList>
            <consortium name="Wellcome Sanger Institute Data Sharing"/>
        </authorList>
    </citation>
    <scope>NUCLEOTIDE SEQUENCE [LARGE SCALE GENOMIC DNA]</scope>
</reference>
<evidence type="ECO:0000256" key="9">
    <source>
        <dbReference type="SAM" id="MobiDB-lite"/>
    </source>
</evidence>
<dbReference type="Ensembl" id="ENSDCDT00010009751.1">
    <property type="protein sequence ID" value="ENSDCDP00010009273.1"/>
    <property type="gene ID" value="ENSDCDG00010004144.1"/>
</dbReference>
<feature type="region of interest" description="Disordered" evidence="9">
    <location>
        <begin position="1718"/>
        <end position="1801"/>
    </location>
</feature>
<dbReference type="CDD" id="cd14680">
    <property type="entry name" value="PH_p190RhoGEF"/>
    <property type="match status" value="1"/>
</dbReference>
<dbReference type="InterPro" id="IPR001849">
    <property type="entry name" value="PH_domain"/>
</dbReference>
<dbReference type="SUPFAM" id="SSF48065">
    <property type="entry name" value="DBL homology domain (DH-domain)"/>
    <property type="match status" value="1"/>
</dbReference>
<feature type="domain" description="Phorbol-ester/DAG-type" evidence="12">
    <location>
        <begin position="750"/>
        <end position="797"/>
    </location>
</feature>
<dbReference type="FunFam" id="1.20.900.10:FF:000004">
    <property type="entry name" value="Rho guanine nucleotide exchange factor 2"/>
    <property type="match status" value="1"/>
</dbReference>
<dbReference type="PROSITE" id="PS50003">
    <property type="entry name" value="PH_DOMAIN"/>
    <property type="match status" value="1"/>
</dbReference>
<protein>
    <recommendedName>
        <fullName evidence="15">Rho guanine nucleotide exchange factor 28-like</fullName>
    </recommendedName>
</protein>
<keyword evidence="6" id="KW-0863">Zinc-finger</keyword>
<dbReference type="SUPFAM" id="SSF50729">
    <property type="entry name" value="PH domain-like"/>
    <property type="match status" value="1"/>
</dbReference>
<evidence type="ECO:0000256" key="6">
    <source>
        <dbReference type="ARBA" id="ARBA00022771"/>
    </source>
</evidence>
<feature type="region of interest" description="Disordered" evidence="9">
    <location>
        <begin position="1606"/>
        <end position="1632"/>
    </location>
</feature>
<evidence type="ECO:0000313" key="13">
    <source>
        <dbReference type="Ensembl" id="ENSDCDP00010009273.1"/>
    </source>
</evidence>
<keyword evidence="7" id="KW-0862">Zinc</keyword>
<evidence type="ECO:0000256" key="2">
    <source>
        <dbReference type="ARBA" id="ARBA00022490"/>
    </source>
</evidence>
<evidence type="ECO:0000313" key="14">
    <source>
        <dbReference type="Proteomes" id="UP000694580"/>
    </source>
</evidence>
<dbReference type="GO" id="GO:0008270">
    <property type="term" value="F:zinc ion binding"/>
    <property type="evidence" value="ECO:0007669"/>
    <property type="project" value="UniProtKB-KW"/>
</dbReference>
<dbReference type="GO" id="GO:0035023">
    <property type="term" value="P:regulation of Rho protein signal transduction"/>
    <property type="evidence" value="ECO:0007669"/>
    <property type="project" value="TreeGrafter"/>
</dbReference>
<dbReference type="InterPro" id="IPR051632">
    <property type="entry name" value="Rho_GEF"/>
</dbReference>
<dbReference type="PROSITE" id="PS00479">
    <property type="entry name" value="ZF_DAG_PE_1"/>
    <property type="match status" value="1"/>
</dbReference>
<dbReference type="Pfam" id="PF17838">
    <property type="entry name" value="PH_16"/>
    <property type="match status" value="1"/>
</dbReference>
<keyword evidence="4" id="KW-0344">Guanine-nucleotide releasing factor</keyword>
<evidence type="ECO:0000256" key="5">
    <source>
        <dbReference type="ARBA" id="ARBA00022723"/>
    </source>
</evidence>
<dbReference type="PROSITE" id="PS50081">
    <property type="entry name" value="ZF_DAG_PE_2"/>
    <property type="match status" value="1"/>
</dbReference>
<feature type="compositionally biased region" description="Basic and acidic residues" evidence="9">
    <location>
        <begin position="737"/>
        <end position="748"/>
    </location>
</feature>
<dbReference type="PROSITE" id="PS50010">
    <property type="entry name" value="DH_2"/>
    <property type="match status" value="1"/>
</dbReference>
<dbReference type="SMART" id="SM00109">
    <property type="entry name" value="C1"/>
    <property type="match status" value="1"/>
</dbReference>
<gene>
    <name evidence="13" type="primary">arhgef28a</name>
</gene>
<feature type="compositionally biased region" description="Low complexity" evidence="9">
    <location>
        <begin position="824"/>
        <end position="836"/>
    </location>
</feature>
<feature type="region of interest" description="Disordered" evidence="9">
    <location>
        <begin position="467"/>
        <end position="507"/>
    </location>
</feature>
<dbReference type="Gene3D" id="3.30.60.20">
    <property type="match status" value="1"/>
</dbReference>
<reference evidence="13" key="2">
    <citation type="submission" date="2025-08" db="UniProtKB">
        <authorList>
            <consortium name="Ensembl"/>
        </authorList>
    </citation>
    <scope>IDENTIFICATION</scope>
</reference>
<feature type="region of interest" description="Disordered" evidence="9">
    <location>
        <begin position="1498"/>
        <end position="1529"/>
    </location>
</feature>
<evidence type="ECO:0000256" key="7">
    <source>
        <dbReference type="ARBA" id="ARBA00022833"/>
    </source>
</evidence>